<comment type="caution">
    <text evidence="1">The sequence shown here is derived from an EMBL/GenBank/DDBJ whole genome shotgun (WGS) entry which is preliminary data.</text>
</comment>
<gene>
    <name evidence="1" type="ORF">SCALOS_LOCUS4236</name>
</gene>
<proteinExistence type="predicted"/>
<organism evidence="1 2">
    <name type="scientific">Scutellospora calospora</name>
    <dbReference type="NCBI Taxonomy" id="85575"/>
    <lineage>
        <taxon>Eukaryota</taxon>
        <taxon>Fungi</taxon>
        <taxon>Fungi incertae sedis</taxon>
        <taxon>Mucoromycota</taxon>
        <taxon>Glomeromycotina</taxon>
        <taxon>Glomeromycetes</taxon>
        <taxon>Diversisporales</taxon>
        <taxon>Gigasporaceae</taxon>
        <taxon>Scutellospora</taxon>
    </lineage>
</organism>
<protein>
    <submittedName>
        <fullName evidence="1">7683_t:CDS:1</fullName>
    </submittedName>
</protein>
<evidence type="ECO:0000313" key="1">
    <source>
        <dbReference type="EMBL" id="CAG8525266.1"/>
    </source>
</evidence>
<evidence type="ECO:0000313" key="2">
    <source>
        <dbReference type="Proteomes" id="UP000789860"/>
    </source>
</evidence>
<sequence length="68" mass="7713">MFTMNEAIESFSTPAQLHFLFTQLILDSAPALDIWQKFNSNLSDNIHSNYSDTIDITLQQIASILAEH</sequence>
<reference evidence="1" key="1">
    <citation type="submission" date="2021-06" db="EMBL/GenBank/DDBJ databases">
        <authorList>
            <person name="Kallberg Y."/>
            <person name="Tangrot J."/>
            <person name="Rosling A."/>
        </authorList>
    </citation>
    <scope>NUCLEOTIDE SEQUENCE</scope>
    <source>
        <strain evidence="1">AU212A</strain>
    </source>
</reference>
<name>A0ACA9LI34_9GLOM</name>
<feature type="non-terminal residue" evidence="1">
    <location>
        <position position="68"/>
    </location>
</feature>
<dbReference type="Proteomes" id="UP000789860">
    <property type="component" value="Unassembled WGS sequence"/>
</dbReference>
<keyword evidence="2" id="KW-1185">Reference proteome</keyword>
<accession>A0ACA9LI34</accession>
<dbReference type="EMBL" id="CAJVPM010005522">
    <property type="protein sequence ID" value="CAG8525266.1"/>
    <property type="molecule type" value="Genomic_DNA"/>
</dbReference>